<dbReference type="EMBL" id="FP929094">
    <property type="protein sequence ID" value="CBX92587.1"/>
    <property type="molecule type" value="Genomic_DNA"/>
</dbReference>
<name>E4ZMY4_LEPMJ</name>
<dbReference type="HOGENOM" id="CLU_3384913_0_0_1"/>
<organism evidence="2">
    <name type="scientific">Leptosphaeria maculans (strain JN3 / isolate v23.1.3 / race Av1-4-5-6-7-8)</name>
    <name type="common">Blackleg fungus</name>
    <name type="synonym">Phoma lingam</name>
    <dbReference type="NCBI Taxonomy" id="985895"/>
    <lineage>
        <taxon>Eukaryota</taxon>
        <taxon>Fungi</taxon>
        <taxon>Dikarya</taxon>
        <taxon>Ascomycota</taxon>
        <taxon>Pezizomycotina</taxon>
        <taxon>Dothideomycetes</taxon>
        <taxon>Pleosporomycetidae</taxon>
        <taxon>Pleosporales</taxon>
        <taxon>Pleosporineae</taxon>
        <taxon>Leptosphaeriaceae</taxon>
        <taxon>Plenodomus</taxon>
        <taxon>Plenodomus lingam/Leptosphaeria maculans species complex</taxon>
    </lineage>
</organism>
<gene>
    <name evidence="1" type="ORF">LEMA_P052930.1</name>
</gene>
<dbReference type="InParanoid" id="E4ZMY4"/>
<proteinExistence type="predicted"/>
<sequence length="33" mass="3743">MRKTPSKKNTQVCKKVENMYFRSAPIPAHSPAP</sequence>
<reference evidence="2" key="1">
    <citation type="journal article" date="2011" name="Nat. Commun.">
        <title>Effector diversification within compartments of the Leptosphaeria maculans genome affected by Repeat-Induced Point mutations.</title>
        <authorList>
            <person name="Rouxel T."/>
            <person name="Grandaubert J."/>
            <person name="Hane J.K."/>
            <person name="Hoede C."/>
            <person name="van de Wouw A.P."/>
            <person name="Couloux A."/>
            <person name="Dominguez V."/>
            <person name="Anthouard V."/>
            <person name="Bally P."/>
            <person name="Bourras S."/>
            <person name="Cozijnsen A.J."/>
            <person name="Ciuffetti L.M."/>
            <person name="Degrave A."/>
            <person name="Dilmaghani A."/>
            <person name="Duret L."/>
            <person name="Fudal I."/>
            <person name="Goodwin S.B."/>
            <person name="Gout L."/>
            <person name="Glaser N."/>
            <person name="Linglin J."/>
            <person name="Kema G.H.J."/>
            <person name="Lapalu N."/>
            <person name="Lawrence C.B."/>
            <person name="May K."/>
            <person name="Meyer M."/>
            <person name="Ollivier B."/>
            <person name="Poulain J."/>
            <person name="Schoch C.L."/>
            <person name="Simon A."/>
            <person name="Spatafora J.W."/>
            <person name="Stachowiak A."/>
            <person name="Turgeon B.G."/>
            <person name="Tyler B.M."/>
            <person name="Vincent D."/>
            <person name="Weissenbach J."/>
            <person name="Amselem J."/>
            <person name="Quesneville H."/>
            <person name="Oliver R.P."/>
            <person name="Wincker P."/>
            <person name="Balesdent M.-H."/>
            <person name="Howlett B.J."/>
        </authorList>
    </citation>
    <scope>NUCLEOTIDE SEQUENCE [LARGE SCALE GENOMIC DNA]</scope>
    <source>
        <strain evidence="2">JN3 / isolate v23.1.3 / race Av1-4-5-6-7-8</strain>
    </source>
</reference>
<keyword evidence="2" id="KW-1185">Reference proteome</keyword>
<accession>E4ZMY4</accession>
<evidence type="ECO:0000313" key="2">
    <source>
        <dbReference type="Proteomes" id="UP000002668"/>
    </source>
</evidence>
<dbReference type="VEuPathDB" id="FungiDB:LEMA_P052930.1"/>
<evidence type="ECO:0000313" key="1">
    <source>
        <dbReference type="EMBL" id="CBX92587.1"/>
    </source>
</evidence>
<dbReference type="Proteomes" id="UP000002668">
    <property type="component" value="Genome"/>
</dbReference>
<dbReference type="AlphaFoldDB" id="E4ZMY4"/>
<protein>
    <submittedName>
        <fullName evidence="1">Predicted protein</fullName>
    </submittedName>
</protein>